<evidence type="ECO:0000256" key="3">
    <source>
        <dbReference type="ARBA" id="ARBA00022801"/>
    </source>
</evidence>
<protein>
    <submittedName>
        <fullName evidence="9">Insulinase family protein</fullName>
    </submittedName>
</protein>
<feature type="domain" description="Peptidase M16 N-terminal" evidence="7">
    <location>
        <begin position="73"/>
        <end position="195"/>
    </location>
</feature>
<dbReference type="InterPro" id="IPR011765">
    <property type="entry name" value="Pept_M16_N"/>
</dbReference>
<dbReference type="GO" id="GO:0006508">
    <property type="term" value="P:proteolysis"/>
    <property type="evidence" value="ECO:0007669"/>
    <property type="project" value="UniProtKB-KW"/>
</dbReference>
<organism evidence="9 10">
    <name type="scientific">Mucilaginibacter terrigena</name>
    <dbReference type="NCBI Taxonomy" id="2492395"/>
    <lineage>
        <taxon>Bacteria</taxon>
        <taxon>Pseudomonadati</taxon>
        <taxon>Bacteroidota</taxon>
        <taxon>Sphingobacteriia</taxon>
        <taxon>Sphingobacteriales</taxon>
        <taxon>Sphingobacteriaceae</taxon>
        <taxon>Mucilaginibacter</taxon>
    </lineage>
</organism>
<dbReference type="GO" id="GO:0046872">
    <property type="term" value="F:metal ion binding"/>
    <property type="evidence" value="ECO:0007669"/>
    <property type="project" value="InterPro"/>
</dbReference>
<evidence type="ECO:0000259" key="7">
    <source>
        <dbReference type="Pfam" id="PF00675"/>
    </source>
</evidence>
<evidence type="ECO:0000256" key="5">
    <source>
        <dbReference type="ARBA" id="ARBA00023049"/>
    </source>
</evidence>
<dbReference type="InterPro" id="IPR050626">
    <property type="entry name" value="Peptidase_M16"/>
</dbReference>
<evidence type="ECO:0000259" key="8">
    <source>
        <dbReference type="Pfam" id="PF05193"/>
    </source>
</evidence>
<dbReference type="RefSeq" id="WP_129877566.1">
    <property type="nucleotide sequence ID" value="NZ_SEWG01000006.1"/>
</dbReference>
<dbReference type="SUPFAM" id="SSF63411">
    <property type="entry name" value="LuxS/MPP-like metallohydrolase"/>
    <property type="match status" value="4"/>
</dbReference>
<accession>A0A4Q5LK37</accession>
<feature type="domain" description="Peptidase M16 C-terminal" evidence="8">
    <location>
        <begin position="227"/>
        <end position="408"/>
    </location>
</feature>
<feature type="domain" description="Peptidase M16 C-terminal" evidence="8">
    <location>
        <begin position="706"/>
        <end position="878"/>
    </location>
</feature>
<evidence type="ECO:0000256" key="1">
    <source>
        <dbReference type="ARBA" id="ARBA00007261"/>
    </source>
</evidence>
<reference evidence="9 10" key="1">
    <citation type="submission" date="2019-02" db="EMBL/GenBank/DDBJ databases">
        <title>Bacterial novel species Mucilaginibacter sp. 17JY9-4 isolated from soil.</title>
        <authorList>
            <person name="Jung H.-Y."/>
        </authorList>
    </citation>
    <scope>NUCLEOTIDE SEQUENCE [LARGE SCALE GENOMIC DNA]</scope>
    <source>
        <strain evidence="9 10">17JY9-4</strain>
    </source>
</reference>
<gene>
    <name evidence="9" type="ORF">EWM62_15360</name>
</gene>
<dbReference type="PANTHER" id="PTHR43690">
    <property type="entry name" value="NARDILYSIN"/>
    <property type="match status" value="1"/>
</dbReference>
<dbReference type="PROSITE" id="PS51257">
    <property type="entry name" value="PROKAR_LIPOPROTEIN"/>
    <property type="match status" value="1"/>
</dbReference>
<evidence type="ECO:0000256" key="2">
    <source>
        <dbReference type="ARBA" id="ARBA00022670"/>
    </source>
</evidence>
<feature type="signal peptide" evidence="6">
    <location>
        <begin position="1"/>
        <end position="23"/>
    </location>
</feature>
<dbReference type="InterPro" id="IPR007863">
    <property type="entry name" value="Peptidase_M16_C"/>
</dbReference>
<keyword evidence="5" id="KW-0482">Metalloprotease</keyword>
<keyword evidence="4" id="KW-0862">Zinc</keyword>
<evidence type="ECO:0000313" key="9">
    <source>
        <dbReference type="EMBL" id="RYU87871.1"/>
    </source>
</evidence>
<dbReference type="Proteomes" id="UP000293331">
    <property type="component" value="Unassembled WGS sequence"/>
</dbReference>
<dbReference type="InterPro" id="IPR011249">
    <property type="entry name" value="Metalloenz_LuxS/M16"/>
</dbReference>
<sequence>MNFNKTLSVATLAFLVACGSANAQVKRKPTPSPKNKPNAAAAVAPANVLPVDKDVLIGKLPNGLTYYIRHNGQPQNRAELYLVNKAGSILETDAQQGLAHFTEHMAFNGTRDFPKNALVDYLQKSGVKFGADLNAYTSFDETVYQLPLPTDSVAVFEKGFDILANWAGYVSFDPAEIDKERGVVLEEARLRGKNAQERLSLQTLPVLLNNSRYASRLPVGKEEILKNFTPATIKSFYADWYRPNLQAVIAVGDFDVKRVEALIKANFSGLKNPAAPKPRPDYTVAPTPGTVVKIATDKEFPYTLAQIVVKHPHIVVRTTTTYMQSVRTSLFNFMLNQRLAELQQKPEPPFLYARTSYAPLIGKQDAFSSVVVSKPDGLETAVKAVVAETERLRKFGFTLTELERAKQSSLVGIQNAFYEKDKTNSANYVREYQLNFLSGDAIPGIDFEYNFYVNNISKVTLAEMNALAGQFISDQNRVIIVEGPEKDKDKLPDEKTILNWIGTAGNNLTAYVDNVTSKPLMEKEPEGSKVLSEAKDDAIGTTSLTLANGVKVILKPTEFKNDQILINGYSFGGTSLASDDDYTSASFAGTIVGSSGISEFNQGQLDKMLADKNVNISPYINEISQGIRGSSSPRDFETALQLVYLYFTKPRKDADIWKGTMNQTKALLANRGLDPQSVYQDTLSAVLSNNNFRYGATTVERLNGANLDKAFDFYKDRFADASGFTFVIVGNFNPELIKPFLETYLGALPATNKKETYKNLKMHPAAGQINKTVYKGIVDKATVQMIYSGDYVFNEANNLQMDALEEVLNIKLIERLREQESGIYAPGVRASYSKNPEGRYSVTIVFTCAAANVDKLVAATLDEINKIKQTGALPADIEKFAAEEARSTQVQLKQNISWSGYLIATAQNGLNPDEILSHVKNLDQITVQSTKETANKYLNNSNLAKVILMPEKK</sequence>
<keyword evidence="2" id="KW-0645">Protease</keyword>
<dbReference type="OrthoDB" id="9811314at2"/>
<keyword evidence="6" id="KW-0732">Signal</keyword>
<proteinExistence type="inferred from homology"/>
<evidence type="ECO:0000313" key="10">
    <source>
        <dbReference type="Proteomes" id="UP000293331"/>
    </source>
</evidence>
<keyword evidence="10" id="KW-1185">Reference proteome</keyword>
<dbReference type="Pfam" id="PF00675">
    <property type="entry name" value="Peptidase_M16"/>
    <property type="match status" value="1"/>
</dbReference>
<dbReference type="Pfam" id="PF05193">
    <property type="entry name" value="Peptidase_M16_C"/>
    <property type="match status" value="2"/>
</dbReference>
<dbReference type="AlphaFoldDB" id="A0A4Q5LK37"/>
<keyword evidence="3" id="KW-0378">Hydrolase</keyword>
<comment type="similarity">
    <text evidence="1">Belongs to the peptidase M16 family.</text>
</comment>
<dbReference type="GO" id="GO:0008237">
    <property type="term" value="F:metallopeptidase activity"/>
    <property type="evidence" value="ECO:0007669"/>
    <property type="project" value="UniProtKB-KW"/>
</dbReference>
<comment type="caution">
    <text evidence="9">The sequence shown here is derived from an EMBL/GenBank/DDBJ whole genome shotgun (WGS) entry which is preliminary data.</text>
</comment>
<evidence type="ECO:0000256" key="6">
    <source>
        <dbReference type="SAM" id="SignalP"/>
    </source>
</evidence>
<dbReference type="PANTHER" id="PTHR43690:SF34">
    <property type="entry name" value="ZINC PROTEASE PQQL-LIKE"/>
    <property type="match status" value="1"/>
</dbReference>
<dbReference type="EMBL" id="SEWG01000006">
    <property type="protein sequence ID" value="RYU87871.1"/>
    <property type="molecule type" value="Genomic_DNA"/>
</dbReference>
<dbReference type="Gene3D" id="3.30.830.10">
    <property type="entry name" value="Metalloenzyme, LuxS/M16 peptidase-like"/>
    <property type="match status" value="4"/>
</dbReference>
<feature type="chain" id="PRO_5020723084" evidence="6">
    <location>
        <begin position="24"/>
        <end position="953"/>
    </location>
</feature>
<name>A0A4Q5LK37_9SPHI</name>
<evidence type="ECO:0000256" key="4">
    <source>
        <dbReference type="ARBA" id="ARBA00022833"/>
    </source>
</evidence>